<dbReference type="GO" id="GO:0098609">
    <property type="term" value="P:cell-cell adhesion"/>
    <property type="evidence" value="ECO:0007669"/>
    <property type="project" value="InterPro"/>
</dbReference>
<organism evidence="7 8">
    <name type="scientific">Neogobius melanostomus</name>
    <name type="common">round goby</name>
    <dbReference type="NCBI Taxonomy" id="47308"/>
    <lineage>
        <taxon>Eukaryota</taxon>
        <taxon>Metazoa</taxon>
        <taxon>Chordata</taxon>
        <taxon>Craniata</taxon>
        <taxon>Vertebrata</taxon>
        <taxon>Euteleostomi</taxon>
        <taxon>Actinopterygii</taxon>
        <taxon>Neopterygii</taxon>
        <taxon>Teleostei</taxon>
        <taxon>Neoteleostei</taxon>
        <taxon>Acanthomorphata</taxon>
        <taxon>Gobiaria</taxon>
        <taxon>Gobiiformes</taxon>
        <taxon>Gobioidei</taxon>
        <taxon>Gobiidae</taxon>
        <taxon>Benthophilinae</taxon>
        <taxon>Neogobiini</taxon>
        <taxon>Neogobius</taxon>
    </lineage>
</organism>
<accession>A0A8C6WKV5</accession>
<feature type="repeat" description="ARM" evidence="6">
    <location>
        <begin position="501"/>
        <end position="529"/>
    </location>
</feature>
<reference evidence="7" key="2">
    <citation type="submission" date="2025-09" db="UniProtKB">
        <authorList>
            <consortium name="Ensembl"/>
        </authorList>
    </citation>
    <scope>IDENTIFICATION</scope>
</reference>
<reference evidence="7" key="1">
    <citation type="submission" date="2025-08" db="UniProtKB">
        <authorList>
            <consortium name="Ensembl"/>
        </authorList>
    </citation>
    <scope>IDENTIFICATION</scope>
</reference>
<dbReference type="PANTHER" id="PTHR10372">
    <property type="entry name" value="PLAKOPHILLIN-RELATED"/>
    <property type="match status" value="1"/>
</dbReference>
<dbReference type="Ensembl" id="ENSNMLT00000016590.1">
    <property type="protein sequence ID" value="ENSNMLP00000014762.1"/>
    <property type="gene ID" value="ENSNMLG00000009822.1"/>
</dbReference>
<sequence>MVPDPLKSAMTIGSTEDTSLALPSDATLRTGQARVLNQVHTIKRSKSKQGKHSPCLHPLQVRNSFIIHNRIKPIRVLLALISLYTGFISDRLNEQTESQVLKNSMSLTSSLSSHSGLTSESGTFKFTPFKTNGTVTRSSSAKTTFNKSVITLLFFTFSLLNTAELTLKEAVAFLSHSEENFQQWGATFIQHNTFKDDRIKQEVPRFISLMTYLISYVASRWCPPLVGLLRSANPGVSQAAAGALRNLVFKNQANKQKVLDCEGIGKALDLLKETDSTETQKQVTGLLWNMSSTDELKSELITKALPVLTENVIVPFTCWSDNTANNIHPEVFYNATGCLRNLSCAQKKERDAMRTCPGLIDSLVSYTQSCIAEENPDDKSVENSTCILHNLTYQLEAEAQECFSNYYPPESATNKSPTTTGCFSPKSSKAQKEFTYDRKPDRAPTGVMWLSHPKTMQTYLSLLGSSQKDGTLEACCGALQNLTASRGLVSTILQILVQKLGVLQYMVPLLKSTNHNLQKTAISLLSNLSKSSWLQSSMGKGDLMDIQMQYDIQVLIFIYFF</sequence>
<dbReference type="SUPFAM" id="SSF48371">
    <property type="entry name" value="ARM repeat"/>
    <property type="match status" value="1"/>
</dbReference>
<evidence type="ECO:0000256" key="4">
    <source>
        <dbReference type="ARBA" id="ARBA00022889"/>
    </source>
</evidence>
<dbReference type="InterPro" id="IPR028435">
    <property type="entry name" value="Plakophilin/d_Catenin"/>
</dbReference>
<dbReference type="GO" id="GO:0005886">
    <property type="term" value="C:plasma membrane"/>
    <property type="evidence" value="ECO:0007669"/>
    <property type="project" value="TreeGrafter"/>
</dbReference>
<dbReference type="Pfam" id="PF00514">
    <property type="entry name" value="Arm"/>
    <property type="match status" value="2"/>
</dbReference>
<keyword evidence="5" id="KW-0965">Cell junction</keyword>
<dbReference type="InterPro" id="IPR000225">
    <property type="entry name" value="Armadillo"/>
</dbReference>
<dbReference type="AlphaFoldDB" id="A0A8C6WKV5"/>
<evidence type="ECO:0000256" key="3">
    <source>
        <dbReference type="ARBA" id="ARBA00022737"/>
    </source>
</evidence>
<dbReference type="InterPro" id="IPR011989">
    <property type="entry name" value="ARM-like"/>
</dbReference>
<evidence type="ECO:0000313" key="7">
    <source>
        <dbReference type="Ensembl" id="ENSNMLP00000014762.1"/>
    </source>
</evidence>
<protein>
    <submittedName>
        <fullName evidence="7">Plakophilin 1</fullName>
    </submittedName>
</protein>
<dbReference type="SMART" id="SM00185">
    <property type="entry name" value="ARM"/>
    <property type="match status" value="6"/>
</dbReference>
<comment type="similarity">
    <text evidence="2">Belongs to the beta-catenin family.</text>
</comment>
<dbReference type="Gene3D" id="1.25.10.10">
    <property type="entry name" value="Leucine-rich Repeat Variant"/>
    <property type="match status" value="1"/>
</dbReference>
<keyword evidence="3" id="KW-0677">Repeat</keyword>
<comment type="subcellular location">
    <subcellularLocation>
        <location evidence="1">Cell junction</location>
    </subcellularLocation>
</comment>
<dbReference type="PANTHER" id="PTHR10372:SF3">
    <property type="entry name" value="PLAKOPHILIN-1"/>
    <property type="match status" value="1"/>
</dbReference>
<proteinExistence type="inferred from homology"/>
<dbReference type="GO" id="GO:0005634">
    <property type="term" value="C:nucleus"/>
    <property type="evidence" value="ECO:0007669"/>
    <property type="project" value="TreeGrafter"/>
</dbReference>
<keyword evidence="8" id="KW-1185">Reference proteome</keyword>
<feature type="repeat" description="ARM" evidence="6">
    <location>
        <begin position="220"/>
        <end position="255"/>
    </location>
</feature>
<evidence type="ECO:0000256" key="6">
    <source>
        <dbReference type="PROSITE-ProRule" id="PRU00259"/>
    </source>
</evidence>
<name>A0A8C6WKV5_9GOBI</name>
<dbReference type="InterPro" id="IPR016024">
    <property type="entry name" value="ARM-type_fold"/>
</dbReference>
<evidence type="ECO:0000313" key="8">
    <source>
        <dbReference type="Proteomes" id="UP000694523"/>
    </source>
</evidence>
<dbReference type="GO" id="GO:0005737">
    <property type="term" value="C:cytoplasm"/>
    <property type="evidence" value="ECO:0007669"/>
    <property type="project" value="TreeGrafter"/>
</dbReference>
<evidence type="ECO:0000256" key="1">
    <source>
        <dbReference type="ARBA" id="ARBA00004282"/>
    </source>
</evidence>
<dbReference type="Proteomes" id="UP000694523">
    <property type="component" value="Unplaced"/>
</dbReference>
<keyword evidence="4" id="KW-0130">Cell adhesion</keyword>
<evidence type="ECO:0000256" key="2">
    <source>
        <dbReference type="ARBA" id="ARBA00005462"/>
    </source>
</evidence>
<dbReference type="PROSITE" id="PS50176">
    <property type="entry name" value="ARM_REPEAT"/>
    <property type="match status" value="2"/>
</dbReference>
<evidence type="ECO:0000256" key="5">
    <source>
        <dbReference type="ARBA" id="ARBA00022949"/>
    </source>
</evidence>
<dbReference type="GO" id="GO:0005912">
    <property type="term" value="C:adherens junction"/>
    <property type="evidence" value="ECO:0007669"/>
    <property type="project" value="TreeGrafter"/>
</dbReference>